<evidence type="ECO:0000256" key="2">
    <source>
        <dbReference type="ARBA" id="ARBA00022688"/>
    </source>
</evidence>
<reference evidence="5" key="2">
    <citation type="submission" date="2018-06" db="EMBL/GenBank/DDBJ databases">
        <title>Complete genome sequence of Actinobacillus pleuropneumoniae serotype 1 strain S4074 obtained by Oxford Nanopore and Illumina sequencing technologies.</title>
        <authorList>
            <person name="Dona V."/>
            <person name="Perreten V."/>
        </authorList>
    </citation>
    <scope>NUCLEOTIDE SEQUENCE [LARGE SCALE GENOMIC DNA]</scope>
    <source>
        <strain evidence="5">S4074</strain>
    </source>
</reference>
<dbReference type="InterPro" id="IPR028978">
    <property type="entry name" value="Chorismate_lyase_/UTRA_dom_sf"/>
</dbReference>
<dbReference type="Pfam" id="PF04345">
    <property type="entry name" value="Chor_lyase"/>
    <property type="match status" value="1"/>
</dbReference>
<dbReference type="GO" id="GO:0016829">
    <property type="term" value="F:lyase activity"/>
    <property type="evidence" value="ECO:0007669"/>
    <property type="project" value="UniProtKB-KW"/>
</dbReference>
<dbReference type="InterPro" id="IPR007440">
    <property type="entry name" value="Chorismate--pyruvate_lyase"/>
</dbReference>
<keyword evidence="3 4" id="KW-0456">Lyase</keyword>
<dbReference type="GeneID" id="48600138"/>
<keyword evidence="1" id="KW-0963">Cytoplasm</keyword>
<reference evidence="4 5" key="1">
    <citation type="journal article" date="2018" name="Int J Genomics">
        <title>Comparative Genomics of the First and Complete Genome of "Actinobacillus porcitonsillarum" Supports the Novel Species Hypothesis.</title>
        <authorList>
            <person name="Dona V."/>
            <person name="Perreten V."/>
        </authorList>
    </citation>
    <scope>NUCLEOTIDE SEQUENCE [LARGE SCALE GENOMIC DNA]</scope>
    <source>
        <strain evidence="4 5">S4074</strain>
    </source>
</reference>
<proteinExistence type="predicted"/>
<keyword evidence="2" id="KW-0831">Ubiquinone biosynthesis</keyword>
<protein>
    <submittedName>
        <fullName evidence="4">Chorismate lyase</fullName>
    </submittedName>
</protein>
<name>A0ABN5MNM0_ACTPL</name>
<sequence>MFMLRQYRRILAQNHWCSEQEPLSKAQQEWLLHQGSLTQKLLQVTQYFNVEITQQKWIAKVSEKMTACRSDFWLREVLLKEKDQPWIFAQTVAPRETVEHVAQDLPKLGDQPIGLWLFPQTPKRISLEWQCDAHSGMYMRRACYLLKGYPLEISELFLADFPYL</sequence>
<gene>
    <name evidence="4" type="ORF">DRF63_10050</name>
</gene>
<dbReference type="SUPFAM" id="SSF64288">
    <property type="entry name" value="Chorismate lyase-like"/>
    <property type="match status" value="1"/>
</dbReference>
<dbReference type="EMBL" id="CP030753">
    <property type="protein sequence ID" value="AXA22320.1"/>
    <property type="molecule type" value="Genomic_DNA"/>
</dbReference>
<dbReference type="PANTHER" id="PTHR38683:SF1">
    <property type="entry name" value="CHORISMATE PYRUVATE-LYASE"/>
    <property type="match status" value="1"/>
</dbReference>
<keyword evidence="5" id="KW-1185">Reference proteome</keyword>
<organism evidence="4 5">
    <name type="scientific">Actinobacillus pleuropneumoniae</name>
    <name type="common">Haemophilus pleuropneumoniae</name>
    <dbReference type="NCBI Taxonomy" id="715"/>
    <lineage>
        <taxon>Bacteria</taxon>
        <taxon>Pseudomonadati</taxon>
        <taxon>Pseudomonadota</taxon>
        <taxon>Gammaproteobacteria</taxon>
        <taxon>Pasteurellales</taxon>
        <taxon>Pasteurellaceae</taxon>
        <taxon>Actinobacillus</taxon>
    </lineage>
</organism>
<evidence type="ECO:0000313" key="5">
    <source>
        <dbReference type="Proteomes" id="UP000251823"/>
    </source>
</evidence>
<dbReference type="Gene3D" id="3.40.1410.10">
    <property type="entry name" value="Chorismate lyase-like"/>
    <property type="match status" value="1"/>
</dbReference>
<dbReference type="RefSeq" id="WP_005599467.1">
    <property type="nucleotide sequence ID" value="NZ_CBDBSU010000085.1"/>
</dbReference>
<dbReference type="Proteomes" id="UP000251823">
    <property type="component" value="Chromosome"/>
</dbReference>
<dbReference type="PANTHER" id="PTHR38683">
    <property type="entry name" value="CHORISMATE PYRUVATE-LYASE"/>
    <property type="match status" value="1"/>
</dbReference>
<evidence type="ECO:0000256" key="1">
    <source>
        <dbReference type="ARBA" id="ARBA00022490"/>
    </source>
</evidence>
<evidence type="ECO:0000256" key="3">
    <source>
        <dbReference type="ARBA" id="ARBA00023239"/>
    </source>
</evidence>
<evidence type="ECO:0000313" key="4">
    <source>
        <dbReference type="EMBL" id="AXA22320.1"/>
    </source>
</evidence>
<accession>A0ABN5MNM0</accession>